<keyword evidence="2" id="KW-0238">DNA-binding</keyword>
<dbReference type="InterPro" id="IPR039532">
    <property type="entry name" value="TetR_C_Firmicutes"/>
</dbReference>
<sequence length="202" mass="23208">MGNSKTDRRIIRTKRFIRDALTELMEEKGFEGVTVRDLTNKADINRGTFYLHYQDKYDLLEKSENEVIQEIKEFIKKANPNEIVSANLKEQPLPFIITLFEYIQENARFMQVMLGPKGNPGFHLKIKEVMKTNMLEKLELIDNKTPPLVPLEHLISYVTSAHLGVIQHWLEQGMKQSPGEMALTLASMTFLGPAYVAGIKRT</sequence>
<evidence type="ECO:0000313" key="4">
    <source>
        <dbReference type="Proteomes" id="UP000031829"/>
    </source>
</evidence>
<dbReference type="SUPFAM" id="SSF46689">
    <property type="entry name" value="Homeodomain-like"/>
    <property type="match status" value="1"/>
</dbReference>
<protein>
    <submittedName>
        <fullName evidence="3">Bacterial regulatory s, tetR family protein</fullName>
    </submittedName>
</protein>
<evidence type="ECO:0000313" key="3">
    <source>
        <dbReference type="EMBL" id="AJI21508.1"/>
    </source>
</evidence>
<gene>
    <name evidence="3" type="ORF">BG04_5431</name>
</gene>
<organism evidence="3 4">
    <name type="scientific">Priestia megaterium (strain ATCC 14581 / DSM 32 / CCUG 1817 / JCM 2506 / NBRC 15308 / NCIMB 9376 / NCTC 10342 / NRRL B-14308 / VKM B-512 / Ford 19)</name>
    <name type="common">Bacillus megaterium</name>
    <dbReference type="NCBI Taxonomy" id="1348623"/>
    <lineage>
        <taxon>Bacteria</taxon>
        <taxon>Bacillati</taxon>
        <taxon>Bacillota</taxon>
        <taxon>Bacilli</taxon>
        <taxon>Bacillales</taxon>
        <taxon>Bacillaceae</taxon>
        <taxon>Priestia</taxon>
    </lineage>
</organism>
<dbReference type="KEGG" id="bmeg:BG04_5431"/>
<dbReference type="PRINTS" id="PR00455">
    <property type="entry name" value="HTHTETR"/>
</dbReference>
<dbReference type="InterPro" id="IPR001647">
    <property type="entry name" value="HTH_TetR"/>
</dbReference>
<dbReference type="Proteomes" id="UP000031829">
    <property type="component" value="Chromosome"/>
</dbReference>
<accession>A0A0B6ALN4</accession>
<dbReference type="GO" id="GO:0003677">
    <property type="term" value="F:DNA binding"/>
    <property type="evidence" value="ECO:0007669"/>
    <property type="project" value="UniProtKB-UniRule"/>
</dbReference>
<dbReference type="PROSITE" id="PS50977">
    <property type="entry name" value="HTH_TETR_2"/>
    <property type="match status" value="1"/>
</dbReference>
<dbReference type="PANTHER" id="PTHR43479:SF23">
    <property type="entry name" value="HTH TETR-TYPE DOMAIN-CONTAINING PROTEIN"/>
    <property type="match status" value="1"/>
</dbReference>
<dbReference type="RefSeq" id="WP_034650981.1">
    <property type="nucleotide sequence ID" value="NZ_BCVB01000011.1"/>
</dbReference>
<dbReference type="InterPro" id="IPR050624">
    <property type="entry name" value="HTH-type_Tx_Regulator"/>
</dbReference>
<name>A0A0B6ALN4_PRIM2</name>
<dbReference type="Gene3D" id="1.10.357.10">
    <property type="entry name" value="Tetracycline Repressor, domain 2"/>
    <property type="match status" value="1"/>
</dbReference>
<dbReference type="GeneID" id="93643377"/>
<proteinExistence type="predicted"/>
<dbReference type="HOGENOM" id="CLU_087539_0_0_9"/>
<dbReference type="Pfam" id="PF00440">
    <property type="entry name" value="TetR_N"/>
    <property type="match status" value="1"/>
</dbReference>
<evidence type="ECO:0000256" key="2">
    <source>
        <dbReference type="ARBA" id="ARBA00023125"/>
    </source>
</evidence>
<dbReference type="PANTHER" id="PTHR43479">
    <property type="entry name" value="ACREF/ENVCD OPERON REPRESSOR-RELATED"/>
    <property type="match status" value="1"/>
</dbReference>
<dbReference type="InterPro" id="IPR009057">
    <property type="entry name" value="Homeodomain-like_sf"/>
</dbReference>
<dbReference type="EMBL" id="CP009920">
    <property type="protein sequence ID" value="AJI21508.1"/>
    <property type="molecule type" value="Genomic_DNA"/>
</dbReference>
<keyword evidence="1" id="KW-0678">Repressor</keyword>
<reference evidence="3 4" key="1">
    <citation type="journal article" date="2015" name="Genome Announc.">
        <title>Complete genome sequences for 35 biothreat assay-relevant bacillus species.</title>
        <authorList>
            <person name="Johnson S.L."/>
            <person name="Daligault H.E."/>
            <person name="Davenport K.W."/>
            <person name="Jaissle J."/>
            <person name="Frey K.G."/>
            <person name="Ladner J.T."/>
            <person name="Broomall S.M."/>
            <person name="Bishop-Lilly K.A."/>
            <person name="Bruce D.C."/>
            <person name="Gibbons H.S."/>
            <person name="Coyne S.R."/>
            <person name="Lo C.C."/>
            <person name="Meincke L."/>
            <person name="Munk A.C."/>
            <person name="Koroleva G.I."/>
            <person name="Rosenzweig C.N."/>
            <person name="Palacios G.F."/>
            <person name="Redden C.L."/>
            <person name="Minogue T.D."/>
            <person name="Chain P.S."/>
        </authorList>
    </citation>
    <scope>NUCLEOTIDE SEQUENCE [LARGE SCALE GENOMIC DNA]</scope>
    <source>
        <strain evidence="4">ATCC 14581 / DSM 32 / JCM 2506 / NBRC 15308 / NCIMB 9376 / NCTC 10342 / NRRL B-14308 / VKM B-512</strain>
    </source>
</reference>
<evidence type="ECO:0000256" key="1">
    <source>
        <dbReference type="ARBA" id="ARBA00022491"/>
    </source>
</evidence>
<dbReference type="Pfam" id="PF14278">
    <property type="entry name" value="TetR_C_8"/>
    <property type="match status" value="1"/>
</dbReference>
<dbReference type="AlphaFoldDB" id="A0A0B6ALN4"/>